<proteinExistence type="predicted"/>
<dbReference type="AlphaFoldDB" id="A0A3P7NSK5"/>
<evidence type="ECO:0000259" key="1">
    <source>
        <dbReference type="Pfam" id="PF00443"/>
    </source>
</evidence>
<dbReference type="Pfam" id="PF00443">
    <property type="entry name" value="UCH"/>
    <property type="match status" value="1"/>
</dbReference>
<dbReference type="EMBL" id="UYRU01109636">
    <property type="protein sequence ID" value="VDN43930.1"/>
    <property type="molecule type" value="Genomic_DNA"/>
</dbReference>
<dbReference type="Gene3D" id="3.90.70.10">
    <property type="entry name" value="Cysteine proteinases"/>
    <property type="match status" value="1"/>
</dbReference>
<sequence length="76" mass="8434">MNSALQCISNVPQLMDFFLKDKYKKELNRVSSLGSKGVIAECFADLIKRLWSTGSTENAINPRELKVILPGGSFTL</sequence>
<dbReference type="GO" id="GO:0004843">
    <property type="term" value="F:cysteine-type deubiquitinase activity"/>
    <property type="evidence" value="ECO:0007669"/>
    <property type="project" value="InterPro"/>
</dbReference>
<dbReference type="Proteomes" id="UP000281553">
    <property type="component" value="Unassembled WGS sequence"/>
</dbReference>
<accession>A0A3P7NSK5</accession>
<dbReference type="OrthoDB" id="292964at2759"/>
<protein>
    <recommendedName>
        <fullName evidence="1">Peptidase C19 ubiquitin carboxyl-terminal hydrolase domain-containing protein</fullName>
    </recommendedName>
</protein>
<dbReference type="InterPro" id="IPR001394">
    <property type="entry name" value="Peptidase_C19_UCH"/>
</dbReference>
<dbReference type="GO" id="GO:0016579">
    <property type="term" value="P:protein deubiquitination"/>
    <property type="evidence" value="ECO:0007669"/>
    <property type="project" value="InterPro"/>
</dbReference>
<feature type="domain" description="Peptidase C19 ubiquitin carboxyl-terminal hydrolase" evidence="1">
    <location>
        <begin position="1"/>
        <end position="68"/>
    </location>
</feature>
<organism evidence="2 3">
    <name type="scientific">Dibothriocephalus latus</name>
    <name type="common">Fish tapeworm</name>
    <name type="synonym">Diphyllobothrium latum</name>
    <dbReference type="NCBI Taxonomy" id="60516"/>
    <lineage>
        <taxon>Eukaryota</taxon>
        <taxon>Metazoa</taxon>
        <taxon>Spiralia</taxon>
        <taxon>Lophotrochozoa</taxon>
        <taxon>Platyhelminthes</taxon>
        <taxon>Cestoda</taxon>
        <taxon>Eucestoda</taxon>
        <taxon>Diphyllobothriidea</taxon>
        <taxon>Diphyllobothriidae</taxon>
        <taxon>Dibothriocephalus</taxon>
    </lineage>
</organism>
<name>A0A3P7NSK5_DIBLA</name>
<evidence type="ECO:0000313" key="2">
    <source>
        <dbReference type="EMBL" id="VDN43930.1"/>
    </source>
</evidence>
<gene>
    <name evidence="2" type="ORF">DILT_LOCUS19225</name>
</gene>
<dbReference type="InterPro" id="IPR038765">
    <property type="entry name" value="Papain-like_cys_pep_sf"/>
</dbReference>
<keyword evidence="3" id="KW-1185">Reference proteome</keyword>
<evidence type="ECO:0000313" key="3">
    <source>
        <dbReference type="Proteomes" id="UP000281553"/>
    </source>
</evidence>
<dbReference type="SUPFAM" id="SSF54001">
    <property type="entry name" value="Cysteine proteinases"/>
    <property type="match status" value="1"/>
</dbReference>
<reference evidence="2 3" key="1">
    <citation type="submission" date="2018-11" db="EMBL/GenBank/DDBJ databases">
        <authorList>
            <consortium name="Pathogen Informatics"/>
        </authorList>
    </citation>
    <scope>NUCLEOTIDE SEQUENCE [LARGE SCALE GENOMIC DNA]</scope>
</reference>